<dbReference type="AlphaFoldDB" id="A0A1Y2H0I0"/>
<name>A0A1Y2H0I0_9FUNG</name>
<feature type="transmembrane region" description="Helical" evidence="2">
    <location>
        <begin position="6"/>
        <end position="23"/>
    </location>
</feature>
<dbReference type="GeneID" id="33564730"/>
<keyword evidence="2" id="KW-1133">Transmembrane helix</keyword>
<feature type="compositionally biased region" description="Pro residues" evidence="1">
    <location>
        <begin position="168"/>
        <end position="177"/>
    </location>
</feature>
<gene>
    <name evidence="3" type="ORF">BCR41DRAFT_346444</name>
</gene>
<feature type="compositionally biased region" description="Low complexity" evidence="1">
    <location>
        <begin position="80"/>
        <end position="91"/>
    </location>
</feature>
<keyword evidence="2" id="KW-0812">Transmembrane</keyword>
<feature type="compositionally biased region" description="Polar residues" evidence="1">
    <location>
        <begin position="126"/>
        <end position="153"/>
    </location>
</feature>
<evidence type="ECO:0000256" key="2">
    <source>
        <dbReference type="SAM" id="Phobius"/>
    </source>
</evidence>
<dbReference type="InParanoid" id="A0A1Y2H0I0"/>
<organism evidence="3 4">
    <name type="scientific">Lobosporangium transversale</name>
    <dbReference type="NCBI Taxonomy" id="64571"/>
    <lineage>
        <taxon>Eukaryota</taxon>
        <taxon>Fungi</taxon>
        <taxon>Fungi incertae sedis</taxon>
        <taxon>Mucoromycota</taxon>
        <taxon>Mortierellomycotina</taxon>
        <taxon>Mortierellomycetes</taxon>
        <taxon>Mortierellales</taxon>
        <taxon>Mortierellaceae</taxon>
        <taxon>Lobosporangium</taxon>
    </lineage>
</organism>
<evidence type="ECO:0000313" key="4">
    <source>
        <dbReference type="Proteomes" id="UP000193648"/>
    </source>
</evidence>
<reference evidence="3 4" key="1">
    <citation type="submission" date="2016-07" db="EMBL/GenBank/DDBJ databases">
        <title>Pervasive Adenine N6-methylation of Active Genes in Fungi.</title>
        <authorList>
            <consortium name="DOE Joint Genome Institute"/>
            <person name="Mondo S.J."/>
            <person name="Dannebaum R.O."/>
            <person name="Kuo R.C."/>
            <person name="Labutti K."/>
            <person name="Haridas S."/>
            <person name="Kuo A."/>
            <person name="Salamov A."/>
            <person name="Ahrendt S.R."/>
            <person name="Lipzen A."/>
            <person name="Sullivan W."/>
            <person name="Andreopoulos W.B."/>
            <person name="Clum A."/>
            <person name="Lindquist E."/>
            <person name="Daum C."/>
            <person name="Ramamoorthy G.K."/>
            <person name="Gryganskyi A."/>
            <person name="Culley D."/>
            <person name="Magnuson J.K."/>
            <person name="James T.Y."/>
            <person name="O'Malley M.A."/>
            <person name="Stajich J.E."/>
            <person name="Spatafora J.W."/>
            <person name="Visel A."/>
            <person name="Grigoriev I.V."/>
        </authorList>
    </citation>
    <scope>NUCLEOTIDE SEQUENCE [LARGE SCALE GENOMIC DNA]</scope>
    <source>
        <strain evidence="3 4">NRRL 3116</strain>
    </source>
</reference>
<protein>
    <submittedName>
        <fullName evidence="3">Uncharacterized protein</fullName>
    </submittedName>
</protein>
<sequence length="177" mass="19934">MAVFFHLVWSVIIIILIIIVCVIRHRRSARYAESIKTQQAVVMTVDPPVPLQSFPANPNLYYPQQPPVAGPDYPVSDPNQSYQYQPYQQPFPHQPPPSVPQQQPYPPFSSQPSTPYQQQPYPPSAFEQQLPPQIPFQQTQNVYPSTQQQSFQPANYPLIPSSAGTMTSPPPAYSTAN</sequence>
<accession>A0A1Y2H0I0</accession>
<keyword evidence="4" id="KW-1185">Reference proteome</keyword>
<feature type="compositionally biased region" description="Pro residues" evidence="1">
    <location>
        <begin position="92"/>
        <end position="109"/>
    </location>
</feature>
<dbReference type="RefSeq" id="XP_021885751.1">
    <property type="nucleotide sequence ID" value="XM_022022886.1"/>
</dbReference>
<proteinExistence type="predicted"/>
<feature type="region of interest" description="Disordered" evidence="1">
    <location>
        <begin position="65"/>
        <end position="177"/>
    </location>
</feature>
<feature type="compositionally biased region" description="Low complexity" evidence="1">
    <location>
        <begin position="110"/>
        <end position="119"/>
    </location>
</feature>
<dbReference type="EMBL" id="MCFF01000003">
    <property type="protein sequence ID" value="ORZ28048.1"/>
    <property type="molecule type" value="Genomic_DNA"/>
</dbReference>
<keyword evidence="2" id="KW-0472">Membrane</keyword>
<comment type="caution">
    <text evidence="3">The sequence shown here is derived from an EMBL/GenBank/DDBJ whole genome shotgun (WGS) entry which is preliminary data.</text>
</comment>
<evidence type="ECO:0000256" key="1">
    <source>
        <dbReference type="SAM" id="MobiDB-lite"/>
    </source>
</evidence>
<dbReference type="Proteomes" id="UP000193648">
    <property type="component" value="Unassembled WGS sequence"/>
</dbReference>
<evidence type="ECO:0000313" key="3">
    <source>
        <dbReference type="EMBL" id="ORZ28048.1"/>
    </source>
</evidence>